<dbReference type="AlphaFoldDB" id="A0A8X7NN44"/>
<gene>
    <name evidence="3" type="ORF">FOB60_001777</name>
</gene>
<evidence type="ECO:0000313" key="3">
    <source>
        <dbReference type="EMBL" id="KAF6057222.1"/>
    </source>
</evidence>
<evidence type="ECO:0000313" key="4">
    <source>
        <dbReference type="Proteomes" id="UP000590412"/>
    </source>
</evidence>
<keyword evidence="2" id="KW-0732">Signal</keyword>
<feature type="region of interest" description="Disordered" evidence="1">
    <location>
        <begin position="114"/>
        <end position="135"/>
    </location>
</feature>
<dbReference type="EMBL" id="JABWAB010000003">
    <property type="protein sequence ID" value="KAF6057222.1"/>
    <property type="molecule type" value="Genomic_DNA"/>
</dbReference>
<name>A0A8X7NN44_CANPA</name>
<organism evidence="3 4">
    <name type="scientific">Candida parapsilosis</name>
    <name type="common">Yeast</name>
    <dbReference type="NCBI Taxonomy" id="5480"/>
    <lineage>
        <taxon>Eukaryota</taxon>
        <taxon>Fungi</taxon>
        <taxon>Dikarya</taxon>
        <taxon>Ascomycota</taxon>
        <taxon>Saccharomycotina</taxon>
        <taxon>Pichiomycetes</taxon>
        <taxon>Debaryomycetaceae</taxon>
        <taxon>Candida/Lodderomyces clade</taxon>
        <taxon>Candida</taxon>
    </lineage>
</organism>
<dbReference type="OrthoDB" id="4018264at2759"/>
<evidence type="ECO:0000256" key="2">
    <source>
        <dbReference type="SAM" id="SignalP"/>
    </source>
</evidence>
<protein>
    <recommendedName>
        <fullName evidence="5">Mating factor alpha</fullName>
    </recommendedName>
</protein>
<accession>A0A8X7NN44</accession>
<evidence type="ECO:0000256" key="1">
    <source>
        <dbReference type="SAM" id="MobiDB-lite"/>
    </source>
</evidence>
<feature type="compositionally biased region" description="Basic and acidic residues" evidence="1">
    <location>
        <begin position="114"/>
        <end position="123"/>
    </location>
</feature>
<sequence length="135" mass="14919">MKFSIAVLTAIAAALVASAPVASKEAEVPALPVDNVLERVVEAFFNGPSIDAEIKDKTAADVKGVVGSQKREAEAKPHWTTYGYYEPQKRDANAEAEAKPHWTTYGYYEPQKRDANAEAEAKPHWTTYGYYEPQK</sequence>
<evidence type="ECO:0008006" key="5">
    <source>
        <dbReference type="Google" id="ProtNLM"/>
    </source>
</evidence>
<feature type="signal peptide" evidence="2">
    <location>
        <begin position="1"/>
        <end position="18"/>
    </location>
</feature>
<proteinExistence type="predicted"/>
<feature type="chain" id="PRO_5044694585" description="Mating factor alpha" evidence="2">
    <location>
        <begin position="19"/>
        <end position="135"/>
    </location>
</feature>
<reference evidence="3" key="1">
    <citation type="submission" date="2020-03" db="EMBL/GenBank/DDBJ databases">
        <title>FDA dAtabase for Regulatory Grade micrObial Sequences (FDA-ARGOS): Supporting development and validation of Infectious Disease Dx tests.</title>
        <authorList>
            <person name="Campos J."/>
            <person name="Goldberg B."/>
            <person name="Tallon L."/>
            <person name="Sadzewicz L."/>
            <person name="Vavikolanu K."/>
            <person name="Mehta A."/>
            <person name="Aluvathingal J."/>
            <person name="Nadendla S."/>
            <person name="Nandy P."/>
            <person name="Geyer C."/>
            <person name="Yan Y."/>
            <person name="Sichtig H."/>
        </authorList>
    </citation>
    <scope>NUCLEOTIDE SEQUENCE [LARGE SCALE GENOMIC DNA]</scope>
    <source>
        <strain evidence="3">FDAARGOS_652</strain>
    </source>
</reference>
<comment type="caution">
    <text evidence="3">The sequence shown here is derived from an EMBL/GenBank/DDBJ whole genome shotgun (WGS) entry which is preliminary data.</text>
</comment>
<dbReference type="Proteomes" id="UP000590412">
    <property type="component" value="Unassembled WGS sequence"/>
</dbReference>